<sequence>MNLRDLEYLAAVGELKHFRKAAEKCFVSQPTLSGQLKKLEIYLGVQLVERNTRSVFLTPIGEEIVKTARTILADAASIENMAATFSDPMCGTLNIGLIPTIAPYLLPMIVQPINEAYPQLEIILHEVQTDVMLEKLNEGILDAGILAVPIEMKGLGEIILYTEPFYVAANNQHLFATKSSIKIEDLKDETLLLLEEGHCLRGQVMDVCSQTMTKERKDFQGTSLETIRHMVSTGIGITLIPQTAIDYKNLIQNSSIKYIPFKKPAPARRVGLLFRKTSNRKVCFEKIAASIQSIIEKEFSVDEVVEVLSVKMKR</sequence>
<reference evidence="7" key="1">
    <citation type="submission" date="2018-05" db="EMBL/GenBank/DDBJ databases">
        <authorList>
            <person name="Lanie J.A."/>
            <person name="Ng W.-L."/>
            <person name="Kazmierczak K.M."/>
            <person name="Andrzejewski T.M."/>
            <person name="Davidsen T.M."/>
            <person name="Wayne K.J."/>
            <person name="Tettelin H."/>
            <person name="Glass J.I."/>
            <person name="Rusch D."/>
            <person name="Podicherti R."/>
            <person name="Tsui H.-C.T."/>
            <person name="Winkler M.E."/>
        </authorList>
    </citation>
    <scope>NUCLEOTIDE SEQUENCE</scope>
</reference>
<dbReference type="Gene3D" id="3.40.190.10">
    <property type="entry name" value="Periplasmic binding protein-like II"/>
    <property type="match status" value="2"/>
</dbReference>
<evidence type="ECO:0000256" key="3">
    <source>
        <dbReference type="ARBA" id="ARBA00023125"/>
    </source>
</evidence>
<dbReference type="GO" id="GO:0003677">
    <property type="term" value="F:DNA binding"/>
    <property type="evidence" value="ECO:0007669"/>
    <property type="project" value="UniProtKB-KW"/>
</dbReference>
<dbReference type="InterPro" id="IPR036390">
    <property type="entry name" value="WH_DNA-bd_sf"/>
</dbReference>
<dbReference type="AlphaFoldDB" id="A0A381PWW3"/>
<evidence type="ECO:0000256" key="1">
    <source>
        <dbReference type="ARBA" id="ARBA00009437"/>
    </source>
</evidence>
<dbReference type="GO" id="GO:0003700">
    <property type="term" value="F:DNA-binding transcription factor activity"/>
    <property type="evidence" value="ECO:0007669"/>
    <property type="project" value="InterPro"/>
</dbReference>
<dbReference type="EMBL" id="UINC01001127">
    <property type="protein sequence ID" value="SUZ71571.1"/>
    <property type="molecule type" value="Genomic_DNA"/>
</dbReference>
<protein>
    <recommendedName>
        <fullName evidence="6">HTH lysR-type domain-containing protein</fullName>
    </recommendedName>
</protein>
<dbReference type="SUPFAM" id="SSF46785">
    <property type="entry name" value="Winged helix' DNA-binding domain"/>
    <property type="match status" value="1"/>
</dbReference>
<dbReference type="PROSITE" id="PS50931">
    <property type="entry name" value="HTH_LYSR"/>
    <property type="match status" value="1"/>
</dbReference>
<gene>
    <name evidence="7" type="ORF">METZ01_LOCUS24425</name>
</gene>
<dbReference type="Pfam" id="PF03466">
    <property type="entry name" value="LysR_substrate"/>
    <property type="match status" value="1"/>
</dbReference>
<evidence type="ECO:0000259" key="6">
    <source>
        <dbReference type="PROSITE" id="PS50931"/>
    </source>
</evidence>
<evidence type="ECO:0000256" key="5">
    <source>
        <dbReference type="ARBA" id="ARBA00023163"/>
    </source>
</evidence>
<evidence type="ECO:0000313" key="7">
    <source>
        <dbReference type="EMBL" id="SUZ71571.1"/>
    </source>
</evidence>
<keyword evidence="5" id="KW-0804">Transcription</keyword>
<keyword evidence="3" id="KW-0238">DNA-binding</keyword>
<comment type="similarity">
    <text evidence="1">Belongs to the LysR transcriptional regulatory family.</text>
</comment>
<evidence type="ECO:0000256" key="2">
    <source>
        <dbReference type="ARBA" id="ARBA00023015"/>
    </source>
</evidence>
<dbReference type="PRINTS" id="PR00039">
    <property type="entry name" value="HTHLYSR"/>
</dbReference>
<dbReference type="Pfam" id="PF00126">
    <property type="entry name" value="HTH_1"/>
    <property type="match status" value="1"/>
</dbReference>
<dbReference type="InterPro" id="IPR036388">
    <property type="entry name" value="WH-like_DNA-bd_sf"/>
</dbReference>
<dbReference type="GO" id="GO:0032993">
    <property type="term" value="C:protein-DNA complex"/>
    <property type="evidence" value="ECO:0007669"/>
    <property type="project" value="TreeGrafter"/>
</dbReference>
<keyword evidence="4" id="KW-0010">Activator</keyword>
<dbReference type="Gene3D" id="1.10.10.10">
    <property type="entry name" value="Winged helix-like DNA-binding domain superfamily/Winged helix DNA-binding domain"/>
    <property type="match status" value="1"/>
</dbReference>
<accession>A0A381PWW3</accession>
<dbReference type="InterPro" id="IPR005119">
    <property type="entry name" value="LysR_subst-bd"/>
</dbReference>
<keyword evidence="2" id="KW-0805">Transcription regulation</keyword>
<dbReference type="PANTHER" id="PTHR30346">
    <property type="entry name" value="TRANSCRIPTIONAL DUAL REGULATOR HCAR-RELATED"/>
    <property type="match status" value="1"/>
</dbReference>
<name>A0A381PWW3_9ZZZZ</name>
<dbReference type="PANTHER" id="PTHR30346:SF26">
    <property type="entry name" value="HYDROGEN PEROXIDE-INDUCIBLE GENES ACTIVATOR"/>
    <property type="match status" value="1"/>
</dbReference>
<dbReference type="SUPFAM" id="SSF53850">
    <property type="entry name" value="Periplasmic binding protein-like II"/>
    <property type="match status" value="1"/>
</dbReference>
<proteinExistence type="inferred from homology"/>
<dbReference type="InterPro" id="IPR000847">
    <property type="entry name" value="LysR_HTH_N"/>
</dbReference>
<evidence type="ECO:0000256" key="4">
    <source>
        <dbReference type="ARBA" id="ARBA00023159"/>
    </source>
</evidence>
<feature type="domain" description="HTH lysR-type" evidence="6">
    <location>
        <begin position="1"/>
        <end position="58"/>
    </location>
</feature>
<organism evidence="7">
    <name type="scientific">marine metagenome</name>
    <dbReference type="NCBI Taxonomy" id="408172"/>
    <lineage>
        <taxon>unclassified sequences</taxon>
        <taxon>metagenomes</taxon>
        <taxon>ecological metagenomes</taxon>
    </lineage>
</organism>
<dbReference type="CDD" id="cd08411">
    <property type="entry name" value="PBP2_OxyR"/>
    <property type="match status" value="1"/>
</dbReference>
<dbReference type="FunFam" id="1.10.10.10:FF:000001">
    <property type="entry name" value="LysR family transcriptional regulator"/>
    <property type="match status" value="1"/>
</dbReference>